<comment type="caution">
    <text evidence="4">The sequence shown here is derived from an EMBL/GenBank/DDBJ whole genome shotgun (WGS) entry which is preliminary data.</text>
</comment>
<feature type="region of interest" description="Disordered" evidence="1">
    <location>
        <begin position="318"/>
        <end position="425"/>
    </location>
</feature>
<keyword evidence="5" id="KW-1185">Reference proteome</keyword>
<sequence>MSHSGEAGQNENLEFKWGQKRTVGGKKGEVQFYGTFTYDGVDYSLYDCVYMHNEEETEPYIGKLIKIWETADKKRKVKIHWFFHSSEIINWLGDEEVHANEIFLASGEGSGVANICDLEAIAGKCNVVCISKDSRNPQPSEQELQMADYVFSRTFDVRHCTISDQMDDKVGGLAVKFLFVKKEEPLEFKTERTEGNPNGLVPRGSEDVKDSLVGRKSLPDVKPACGAALATTSGRQVSLSGDKATTYGTESDKNEMKRSKLPADHVEAEDKGKSSQDSGALENKASKNSTADGSVKFSESRNINRKIAVNGNDAKALVTSTTSTEKKPKTVPAKDFLGSDKGVKSAKDTGALDDRPSKKARVDCSVKLSENNNDIGGQKLSRNSDRNKGKELAAPLTSGGALKAGVSSHWLDKDPKQKTDEKTTKLSNGKLLKVSARNCQGENRIPEGDTSEVTPKPADRGGVRRLVVVVLVVGILPGPSMAGSGLLNNVFFAASFGVFLFSGLLPISPLWMVVFGACWLCCGLGAEVVWGAAWGGFGGCRYNHLSSNNRLQHLEVENIYIPMKPWEQRMITAQEQGTLVQLSNLDPACTSKQVEDIIWHAFKENCTAKMVQHTAISSPHSASGQAFIILKTRGAAERIITELDDRCLMLSNRSPLVGSVPPPRSVQKKSAFVGHLSIDIIKHQMQREWKEALSTSHYSQPNNMEYEMAMEWCLLQSRSKLWWNKFYKIQGEELRKLKANLKLK</sequence>
<dbReference type="Pfam" id="PF01426">
    <property type="entry name" value="BAH"/>
    <property type="match status" value="1"/>
</dbReference>
<accession>A0AAV6LEI5</accession>
<evidence type="ECO:0000313" key="5">
    <source>
        <dbReference type="Proteomes" id="UP000823749"/>
    </source>
</evidence>
<keyword evidence="2" id="KW-0812">Transmembrane</keyword>
<feature type="transmembrane region" description="Helical" evidence="2">
    <location>
        <begin position="462"/>
        <end position="479"/>
    </location>
</feature>
<feature type="compositionally biased region" description="Basic and acidic residues" evidence="1">
    <location>
        <begin position="382"/>
        <end position="391"/>
    </location>
</feature>
<feature type="compositionally biased region" description="Basic and acidic residues" evidence="1">
    <location>
        <begin position="250"/>
        <end position="274"/>
    </location>
</feature>
<feature type="region of interest" description="Disordered" evidence="1">
    <location>
        <begin position="231"/>
        <end position="298"/>
    </location>
</feature>
<feature type="compositionally biased region" description="Basic and acidic residues" evidence="1">
    <location>
        <begin position="410"/>
        <end position="424"/>
    </location>
</feature>
<evidence type="ECO:0000313" key="4">
    <source>
        <dbReference type="EMBL" id="KAG5562616.1"/>
    </source>
</evidence>
<dbReference type="PANTHER" id="PTHR47073">
    <property type="entry name" value="PROTEIN ANTI-SILENCING 1"/>
    <property type="match status" value="1"/>
</dbReference>
<dbReference type="SMART" id="SM00439">
    <property type="entry name" value="BAH"/>
    <property type="match status" value="1"/>
</dbReference>
<protein>
    <recommendedName>
        <fullName evidence="3">BAH domain-containing protein</fullName>
    </recommendedName>
</protein>
<evidence type="ECO:0000256" key="1">
    <source>
        <dbReference type="SAM" id="MobiDB-lite"/>
    </source>
</evidence>
<name>A0AAV6LEI5_9ERIC</name>
<feature type="domain" description="BAH" evidence="3">
    <location>
        <begin position="41"/>
        <end position="166"/>
    </location>
</feature>
<keyword evidence="2" id="KW-1133">Transmembrane helix</keyword>
<reference evidence="4" key="1">
    <citation type="submission" date="2020-08" db="EMBL/GenBank/DDBJ databases">
        <title>Plant Genome Project.</title>
        <authorList>
            <person name="Zhang R.-G."/>
        </authorList>
    </citation>
    <scope>NUCLEOTIDE SEQUENCE</scope>
    <source>
        <strain evidence="4">WSP0</strain>
        <tissue evidence="4">Leaf</tissue>
    </source>
</reference>
<proteinExistence type="predicted"/>
<dbReference type="GO" id="GO:0003682">
    <property type="term" value="F:chromatin binding"/>
    <property type="evidence" value="ECO:0007669"/>
    <property type="project" value="InterPro"/>
</dbReference>
<gene>
    <name evidence="4" type="ORF">RHGRI_005369</name>
</gene>
<organism evidence="4 5">
    <name type="scientific">Rhododendron griersonianum</name>
    <dbReference type="NCBI Taxonomy" id="479676"/>
    <lineage>
        <taxon>Eukaryota</taxon>
        <taxon>Viridiplantae</taxon>
        <taxon>Streptophyta</taxon>
        <taxon>Embryophyta</taxon>
        <taxon>Tracheophyta</taxon>
        <taxon>Spermatophyta</taxon>
        <taxon>Magnoliopsida</taxon>
        <taxon>eudicotyledons</taxon>
        <taxon>Gunneridae</taxon>
        <taxon>Pentapetalae</taxon>
        <taxon>asterids</taxon>
        <taxon>Ericales</taxon>
        <taxon>Ericaceae</taxon>
        <taxon>Ericoideae</taxon>
        <taxon>Rhodoreae</taxon>
        <taxon>Rhododendron</taxon>
    </lineage>
</organism>
<evidence type="ECO:0000256" key="2">
    <source>
        <dbReference type="SAM" id="Phobius"/>
    </source>
</evidence>
<dbReference type="InterPro" id="IPR043151">
    <property type="entry name" value="BAH_sf"/>
</dbReference>
<feature type="compositionally biased region" description="Basic and acidic residues" evidence="1">
    <location>
        <begin position="337"/>
        <end position="364"/>
    </location>
</feature>
<dbReference type="EMBL" id="JACTNZ010000002">
    <property type="protein sequence ID" value="KAG5562616.1"/>
    <property type="molecule type" value="Genomic_DNA"/>
</dbReference>
<keyword evidence="2" id="KW-0472">Membrane</keyword>
<dbReference type="AlphaFoldDB" id="A0AAV6LEI5"/>
<evidence type="ECO:0000259" key="3">
    <source>
        <dbReference type="PROSITE" id="PS51038"/>
    </source>
</evidence>
<dbReference type="PROSITE" id="PS51038">
    <property type="entry name" value="BAH"/>
    <property type="match status" value="1"/>
</dbReference>
<dbReference type="InterPro" id="IPR001025">
    <property type="entry name" value="BAH_dom"/>
</dbReference>
<dbReference type="FunFam" id="2.30.30.490:FF:000017">
    <property type="entry name" value="Bromo-adjacent homology (BAH) domain-containing protein"/>
    <property type="match status" value="1"/>
</dbReference>
<feature type="transmembrane region" description="Helical" evidence="2">
    <location>
        <begin position="486"/>
        <end position="505"/>
    </location>
</feature>
<dbReference type="Gene3D" id="2.30.30.490">
    <property type="match status" value="1"/>
</dbReference>
<dbReference type="GO" id="GO:0003723">
    <property type="term" value="F:RNA binding"/>
    <property type="evidence" value="ECO:0007669"/>
    <property type="project" value="TreeGrafter"/>
</dbReference>
<dbReference type="PANTHER" id="PTHR47073:SF2">
    <property type="entry name" value="PROTEIN ANTI-SILENCING 1"/>
    <property type="match status" value="1"/>
</dbReference>
<dbReference type="Proteomes" id="UP000823749">
    <property type="component" value="Chromosome 2"/>
</dbReference>